<gene>
    <name evidence="9" type="ordered locus">BH1037</name>
</gene>
<dbReference type="RefSeq" id="WP_010897207.1">
    <property type="nucleotide sequence ID" value="NC_002570.2"/>
</dbReference>
<feature type="chain" id="PRO_5039636771" evidence="7">
    <location>
        <begin position="20"/>
        <end position="341"/>
    </location>
</feature>
<dbReference type="InterPro" id="IPR002491">
    <property type="entry name" value="ABC_transptr_periplasmic_BD"/>
</dbReference>
<evidence type="ECO:0000256" key="3">
    <source>
        <dbReference type="ARBA" id="ARBA00022448"/>
    </source>
</evidence>
<dbReference type="PANTHER" id="PTHR30532">
    <property type="entry name" value="IRON III DICITRATE-BINDING PERIPLASMIC PROTEIN"/>
    <property type="match status" value="1"/>
</dbReference>
<evidence type="ECO:0000313" key="10">
    <source>
        <dbReference type="Proteomes" id="UP000001258"/>
    </source>
</evidence>
<dbReference type="GO" id="GO:0030288">
    <property type="term" value="C:outer membrane-bounded periplasmic space"/>
    <property type="evidence" value="ECO:0007669"/>
    <property type="project" value="TreeGrafter"/>
</dbReference>
<evidence type="ECO:0000256" key="7">
    <source>
        <dbReference type="SAM" id="SignalP"/>
    </source>
</evidence>
<evidence type="ECO:0000256" key="1">
    <source>
        <dbReference type="ARBA" id="ARBA00004193"/>
    </source>
</evidence>
<dbReference type="OrthoDB" id="9793175at2"/>
<dbReference type="eggNOG" id="COG0614">
    <property type="taxonomic scope" value="Bacteria"/>
</dbReference>
<protein>
    <submittedName>
        <fullName evidence="9">Iron (III) dicitrate transport system (Permease)</fullName>
    </submittedName>
</protein>
<proteinExistence type="inferred from homology"/>
<feature type="coiled-coil region" evidence="5">
    <location>
        <begin position="187"/>
        <end position="214"/>
    </location>
</feature>
<dbReference type="Proteomes" id="UP000001258">
    <property type="component" value="Chromosome"/>
</dbReference>
<feature type="signal peptide" evidence="7">
    <location>
        <begin position="1"/>
        <end position="19"/>
    </location>
</feature>
<dbReference type="GO" id="GO:0005886">
    <property type="term" value="C:plasma membrane"/>
    <property type="evidence" value="ECO:0007669"/>
    <property type="project" value="UniProtKB-SubCell"/>
</dbReference>
<feature type="domain" description="Fe/B12 periplasmic-binding" evidence="8">
    <location>
        <begin position="71"/>
        <end position="341"/>
    </location>
</feature>
<evidence type="ECO:0000259" key="8">
    <source>
        <dbReference type="PROSITE" id="PS50983"/>
    </source>
</evidence>
<dbReference type="STRING" id="272558.gene:10726931"/>
<dbReference type="AlphaFoldDB" id="Q9KE21"/>
<reference evidence="9 10" key="1">
    <citation type="journal article" date="2000" name="Nucleic Acids Res.">
        <title>Complete genome sequence of the alkaliphilic bacterium Bacillus halodurans and genomic sequence comparison with Bacillus subtilis.</title>
        <authorList>
            <person name="Takami H."/>
            <person name="Nakasone K."/>
            <person name="Takaki Y."/>
            <person name="Maeno G."/>
            <person name="Sasaki R."/>
            <person name="Masui N."/>
            <person name="Fuji F."/>
            <person name="Hirama C."/>
            <person name="Nakamura Y."/>
            <person name="Ogasawara N."/>
            <person name="Kuhara S."/>
            <person name="Horikoshi K."/>
        </authorList>
    </citation>
    <scope>NUCLEOTIDE SEQUENCE [LARGE SCALE GENOMIC DNA]</scope>
    <source>
        <strain evidence="10">ATCC BAA-125 / DSM 18197 / FERM 7344 / JCM 9153 / C-125</strain>
    </source>
</reference>
<accession>Q9KE21</accession>
<sequence length="341" mass="38039">MRNRWLFTLAMSFVFVLLAACGGNEPSEGEEPEAGDQEQVEETGDEGAEASGPYSVEDVFGTVEFEDVPERIVVLEWTYAEDLLALGVQPVGMADIEGFEAWVDIEAELSDEVVDVGTRQEPNLEEIAALEPDLIITAKFRHEAIKDELDLIAPTLFFEPYPEDESINQYDEMVTTFETIAKVVQREDEAATVLAEMEQKFEEAKEAIAEADLESNEFILAMAYSGPQAPAIRIFAPNGMATIILENLGLENVHEPDAFEMYGYSEVNVEALPEYEDANFIYVVQEDDNVFEDQLADNPVWTNLNFVQEERTYSLGGDAWLYGGPLSAKTLVDRLVDSLTQ</sequence>
<evidence type="ECO:0000256" key="2">
    <source>
        <dbReference type="ARBA" id="ARBA00008814"/>
    </source>
</evidence>
<evidence type="ECO:0000256" key="5">
    <source>
        <dbReference type="SAM" id="Coils"/>
    </source>
</evidence>
<evidence type="ECO:0000256" key="6">
    <source>
        <dbReference type="SAM" id="MobiDB-lite"/>
    </source>
</evidence>
<dbReference type="SUPFAM" id="SSF53807">
    <property type="entry name" value="Helical backbone' metal receptor"/>
    <property type="match status" value="1"/>
</dbReference>
<keyword evidence="10" id="KW-1185">Reference proteome</keyword>
<dbReference type="HOGENOM" id="CLU_038034_10_1_9"/>
<dbReference type="PROSITE" id="PS50983">
    <property type="entry name" value="FE_B12_PBP"/>
    <property type="match status" value="1"/>
</dbReference>
<dbReference type="Gene3D" id="3.40.50.1980">
    <property type="entry name" value="Nitrogenase molybdenum iron protein domain"/>
    <property type="match status" value="2"/>
</dbReference>
<evidence type="ECO:0000256" key="4">
    <source>
        <dbReference type="ARBA" id="ARBA00022729"/>
    </source>
</evidence>
<feature type="region of interest" description="Disordered" evidence="6">
    <location>
        <begin position="24"/>
        <end position="53"/>
    </location>
</feature>
<feature type="compositionally biased region" description="Acidic residues" evidence="6">
    <location>
        <begin position="27"/>
        <end position="48"/>
    </location>
</feature>
<dbReference type="InterPro" id="IPR051313">
    <property type="entry name" value="Bact_iron-sidero_bind"/>
</dbReference>
<comment type="similarity">
    <text evidence="2">Belongs to the bacterial solute-binding protein 8 family.</text>
</comment>
<keyword evidence="3" id="KW-0813">Transport</keyword>
<keyword evidence="4 7" id="KW-0732">Signal</keyword>
<dbReference type="GO" id="GO:1901678">
    <property type="term" value="P:iron coordination entity transport"/>
    <property type="evidence" value="ECO:0007669"/>
    <property type="project" value="UniProtKB-ARBA"/>
</dbReference>
<keyword evidence="5" id="KW-0175">Coiled coil</keyword>
<dbReference type="KEGG" id="bha:BH1037"/>
<dbReference type="PRINTS" id="PR01715">
    <property type="entry name" value="FERRIBNDNGPP"/>
</dbReference>
<dbReference type="PIR" id="E83779">
    <property type="entry name" value="E83779"/>
</dbReference>
<dbReference type="PANTHER" id="PTHR30532:SF29">
    <property type="entry name" value="FE(3+) DICITRATE-BINDING PERIPLASMIC PROTEIN"/>
    <property type="match status" value="1"/>
</dbReference>
<dbReference type="PROSITE" id="PS51257">
    <property type="entry name" value="PROKAR_LIPOPROTEIN"/>
    <property type="match status" value="1"/>
</dbReference>
<comment type="subcellular location">
    <subcellularLocation>
        <location evidence="1">Cell membrane</location>
        <topology evidence="1">Lipid-anchor</topology>
    </subcellularLocation>
</comment>
<dbReference type="EMBL" id="BA000004">
    <property type="protein sequence ID" value="BAB04756.1"/>
    <property type="molecule type" value="Genomic_DNA"/>
</dbReference>
<dbReference type="CDD" id="cd01146">
    <property type="entry name" value="FhuD"/>
    <property type="match status" value="1"/>
</dbReference>
<evidence type="ECO:0000313" key="9">
    <source>
        <dbReference type="EMBL" id="BAB04756.1"/>
    </source>
</evidence>
<name>Q9KE21_HALH5</name>
<organism evidence="9 10">
    <name type="scientific">Halalkalibacterium halodurans (strain ATCC BAA-125 / DSM 18197 / FERM 7344 / JCM 9153 / C-125)</name>
    <name type="common">Bacillus halodurans</name>
    <dbReference type="NCBI Taxonomy" id="272558"/>
    <lineage>
        <taxon>Bacteria</taxon>
        <taxon>Bacillati</taxon>
        <taxon>Bacillota</taxon>
        <taxon>Bacilli</taxon>
        <taxon>Bacillales</taxon>
        <taxon>Bacillaceae</taxon>
        <taxon>Halalkalibacterium (ex Joshi et al. 2022)</taxon>
    </lineage>
</organism>
<dbReference type="Pfam" id="PF01497">
    <property type="entry name" value="Peripla_BP_2"/>
    <property type="match status" value="1"/>
</dbReference>